<comment type="caution">
    <text evidence="1">The sequence shown here is derived from an EMBL/GenBank/DDBJ whole genome shotgun (WGS) entry which is preliminary data.</text>
</comment>
<dbReference type="RefSeq" id="WP_304377605.1">
    <property type="nucleotide sequence ID" value="NZ_JAUOZU010000013.1"/>
</dbReference>
<reference evidence="1" key="1">
    <citation type="journal article" date="2015" name="Int. J. Syst. Evol. Microbiol.">
        <title>Rhizobium alvei sp. nov., isolated from a freshwater river.</title>
        <authorList>
            <person name="Sheu S.Y."/>
            <person name="Huang H.W."/>
            <person name="Young C.C."/>
            <person name="Chen W.M."/>
        </authorList>
    </citation>
    <scope>NUCLEOTIDE SEQUENCE</scope>
    <source>
        <strain evidence="1">TNR-22</strain>
    </source>
</reference>
<gene>
    <name evidence="1" type="ORF">Q4481_17035</name>
</gene>
<evidence type="ECO:0000313" key="1">
    <source>
        <dbReference type="EMBL" id="MDO6965670.1"/>
    </source>
</evidence>
<keyword evidence="2" id="KW-1185">Reference proteome</keyword>
<organism evidence="1 2">
    <name type="scientific">Rhizobium alvei</name>
    <dbReference type="NCBI Taxonomy" id="1132659"/>
    <lineage>
        <taxon>Bacteria</taxon>
        <taxon>Pseudomonadati</taxon>
        <taxon>Pseudomonadota</taxon>
        <taxon>Alphaproteobacteria</taxon>
        <taxon>Hyphomicrobiales</taxon>
        <taxon>Rhizobiaceae</taxon>
        <taxon>Rhizobium/Agrobacterium group</taxon>
        <taxon>Rhizobium</taxon>
    </lineage>
</organism>
<reference evidence="1" key="2">
    <citation type="submission" date="2023-07" db="EMBL/GenBank/DDBJ databases">
        <authorList>
            <person name="Shen H."/>
        </authorList>
    </citation>
    <scope>NUCLEOTIDE SEQUENCE</scope>
    <source>
        <strain evidence="1">TNR-22</strain>
    </source>
</reference>
<protein>
    <recommendedName>
        <fullName evidence="3">C-type lysozyme inhibitor domain-containing protein</fullName>
    </recommendedName>
</protein>
<evidence type="ECO:0008006" key="3">
    <source>
        <dbReference type="Google" id="ProtNLM"/>
    </source>
</evidence>
<dbReference type="Proteomes" id="UP001174932">
    <property type="component" value="Unassembled WGS sequence"/>
</dbReference>
<dbReference type="EMBL" id="JAUOZU010000013">
    <property type="protein sequence ID" value="MDO6965670.1"/>
    <property type="molecule type" value="Genomic_DNA"/>
</dbReference>
<proteinExistence type="predicted"/>
<sequence length="328" mass="35256">MAAACLAGALIANPAQAQEDSDAGDDSVRLVCDDGSEFVALFGERDVEITLADGTKIKLPEKPGGDDGFLFTNGKMQLKGDEEKVLWIVGKKAPVNCQFDQGPQYAHFDQPITVDSQDLPPDSANPDMSPVVSCYRFADFMIKEVDLGEKGAAKLAILPPKAACQKDDPAEKLISGDEAGYFLGAKGKFLFFQAADGWNGGLPFAVYDSQSAKRLFSDSFEGEDFVNIVTDGTKLTIDFRRVHTASCTMMPDNAACIDMVKKETGLGEGIAVPDCKASYDEEMKRTPDYAKEIGELPSVISYQAKLVFDGTKATVTPEAGETACRVPD</sequence>
<name>A0ABT8YPL8_9HYPH</name>
<accession>A0ABT8YPL8</accession>
<evidence type="ECO:0000313" key="2">
    <source>
        <dbReference type="Proteomes" id="UP001174932"/>
    </source>
</evidence>